<evidence type="ECO:0000313" key="3">
    <source>
        <dbReference type="Proteomes" id="UP000774000"/>
    </source>
</evidence>
<dbReference type="Proteomes" id="UP000774000">
    <property type="component" value="Unassembled WGS sequence"/>
</dbReference>
<sequence length="199" mass="23289">MDENSEVITVRYKSYFKVNNDQAEEINPDDIEVDINTNNSNSEQKNQSKKQPNFLALTVLWACFTSCQQGILFLDKPLPWAEIDLNPENIESEKSNFNYEEWLAFLNNIVDKNWTDWISEPQEIKQRALTAYSQLSCDYSDSEAETDIKEKKEAQKLKEKIKNNIQARLEELETKEHIELKQDEILEKVKEKVIATLHS</sequence>
<protein>
    <submittedName>
        <fullName evidence="2">Uncharacterized protein</fullName>
    </submittedName>
</protein>
<dbReference type="AlphaFoldDB" id="A0A938XSD4"/>
<organism evidence="2 3">
    <name type="scientific">Halanaerobacter jeridensis</name>
    <dbReference type="NCBI Taxonomy" id="706427"/>
    <lineage>
        <taxon>Bacteria</taxon>
        <taxon>Bacillati</taxon>
        <taxon>Bacillota</taxon>
        <taxon>Clostridia</taxon>
        <taxon>Halanaerobiales</taxon>
        <taxon>Halobacteroidaceae</taxon>
        <taxon>Halanaerobacter</taxon>
    </lineage>
</organism>
<evidence type="ECO:0000256" key="1">
    <source>
        <dbReference type="SAM" id="Coils"/>
    </source>
</evidence>
<dbReference type="EMBL" id="JAFBDQ010000006">
    <property type="protein sequence ID" value="MBM7556615.1"/>
    <property type="molecule type" value="Genomic_DNA"/>
</dbReference>
<feature type="coiled-coil region" evidence="1">
    <location>
        <begin position="144"/>
        <end position="175"/>
    </location>
</feature>
<proteinExistence type="predicted"/>
<keyword evidence="1" id="KW-0175">Coiled coil</keyword>
<gene>
    <name evidence="2" type="ORF">JOC47_001466</name>
</gene>
<dbReference type="RefSeq" id="WP_204701393.1">
    <property type="nucleotide sequence ID" value="NZ_JAFBDQ010000006.1"/>
</dbReference>
<keyword evidence="3" id="KW-1185">Reference proteome</keyword>
<accession>A0A938XSD4</accession>
<reference evidence="2" key="1">
    <citation type="submission" date="2021-01" db="EMBL/GenBank/DDBJ databases">
        <title>Genomic Encyclopedia of Type Strains, Phase IV (KMG-IV): sequencing the most valuable type-strain genomes for metagenomic binning, comparative biology and taxonomic classification.</title>
        <authorList>
            <person name="Goeker M."/>
        </authorList>
    </citation>
    <scope>NUCLEOTIDE SEQUENCE</scope>
    <source>
        <strain evidence="2">DSM 23230</strain>
    </source>
</reference>
<evidence type="ECO:0000313" key="2">
    <source>
        <dbReference type="EMBL" id="MBM7556615.1"/>
    </source>
</evidence>
<name>A0A938XSD4_9FIRM</name>
<comment type="caution">
    <text evidence="2">The sequence shown here is derived from an EMBL/GenBank/DDBJ whole genome shotgun (WGS) entry which is preliminary data.</text>
</comment>